<gene>
    <name evidence="1" type="ORF">DCCM_3866</name>
</gene>
<dbReference type="InterPro" id="IPR037257">
    <property type="entry name" value="T2SS_E_N_sf"/>
</dbReference>
<evidence type="ECO:0000313" key="2">
    <source>
        <dbReference type="Proteomes" id="UP000239549"/>
    </source>
</evidence>
<sequence length="295" mass="32701">MFSGYFGNYLLNRGLLTLEQLKDALDLQNSVHLKLGVLAVNAGYMTPAQVYEIHQLQQKADKKFGELAIQSGYLDGEKLESLLATQKQGHLLLGQALVDRNYLSLEQLLEAFEAYKRDCRLSDKQFQALLQGDTDEIVKALVDLGDSPLGNVYSGYISLLVRNVVRFLGESPRLQDNPTLPDYSDKMLACQEIGGPFYMFTAMAAGRDTYLDIAGRYAGEKFVDDSELARASFGEFLNLHNGIFLVNMSNCGTELEMKPQEVHNGQVPTGLRGGRSISLHLSKGKFELILHGKGL</sequence>
<protein>
    <recommendedName>
        <fullName evidence="3">Chemotaxis protein CheX</fullName>
    </recommendedName>
</protein>
<name>A0A2L2XKC6_9FIRM</name>
<keyword evidence="2" id="KW-1185">Reference proteome</keyword>
<comment type="caution">
    <text evidence="1">The sequence shown here is derived from an EMBL/GenBank/DDBJ whole genome shotgun (WGS) entry which is preliminary data.</text>
</comment>
<dbReference type="RefSeq" id="WP_104372930.1">
    <property type="nucleotide sequence ID" value="NZ_BFAV01000150.1"/>
</dbReference>
<dbReference type="EMBL" id="BFAV01000150">
    <property type="protein sequence ID" value="GBF34746.1"/>
    <property type="molecule type" value="Genomic_DNA"/>
</dbReference>
<reference evidence="2" key="1">
    <citation type="submission" date="2018-02" db="EMBL/GenBank/DDBJ databases">
        <title>Genome sequence of Desulfocucumis palustris strain NAW-5.</title>
        <authorList>
            <person name="Watanabe M."/>
            <person name="Kojima H."/>
            <person name="Fukui M."/>
        </authorList>
    </citation>
    <scope>NUCLEOTIDE SEQUENCE [LARGE SCALE GENOMIC DNA]</scope>
    <source>
        <strain evidence="2">NAW-5</strain>
    </source>
</reference>
<dbReference type="Proteomes" id="UP000239549">
    <property type="component" value="Unassembled WGS sequence"/>
</dbReference>
<proteinExistence type="predicted"/>
<organism evidence="1 2">
    <name type="scientific">Desulfocucumis palustris</name>
    <dbReference type="NCBI Taxonomy" id="1898651"/>
    <lineage>
        <taxon>Bacteria</taxon>
        <taxon>Bacillati</taxon>
        <taxon>Bacillota</taxon>
        <taxon>Clostridia</taxon>
        <taxon>Eubacteriales</taxon>
        <taxon>Desulfocucumaceae</taxon>
        <taxon>Desulfocucumis</taxon>
    </lineage>
</organism>
<accession>A0A2L2XKC6</accession>
<evidence type="ECO:0008006" key="3">
    <source>
        <dbReference type="Google" id="ProtNLM"/>
    </source>
</evidence>
<dbReference type="OrthoDB" id="5614404at2"/>
<evidence type="ECO:0000313" key="1">
    <source>
        <dbReference type="EMBL" id="GBF34746.1"/>
    </source>
</evidence>
<dbReference type="SUPFAM" id="SSF160246">
    <property type="entry name" value="EspE N-terminal domain-like"/>
    <property type="match status" value="2"/>
</dbReference>
<dbReference type="AlphaFoldDB" id="A0A2L2XKC6"/>